<reference evidence="1 2" key="1">
    <citation type="journal article" date="2019" name="Sci. Rep.">
        <title>Orb-weaving spider Araneus ventricosus genome elucidates the spidroin gene catalogue.</title>
        <authorList>
            <person name="Kono N."/>
            <person name="Nakamura H."/>
            <person name="Ohtoshi R."/>
            <person name="Moran D.A.P."/>
            <person name="Shinohara A."/>
            <person name="Yoshida Y."/>
            <person name="Fujiwara M."/>
            <person name="Mori M."/>
            <person name="Tomita M."/>
            <person name="Arakawa K."/>
        </authorList>
    </citation>
    <scope>NUCLEOTIDE SEQUENCE [LARGE SCALE GENOMIC DNA]</scope>
</reference>
<protein>
    <submittedName>
        <fullName evidence="1">Uncharacterized protein</fullName>
    </submittedName>
</protein>
<feature type="non-terminal residue" evidence="1">
    <location>
        <position position="48"/>
    </location>
</feature>
<dbReference type="Proteomes" id="UP000499080">
    <property type="component" value="Unassembled WGS sequence"/>
</dbReference>
<sequence length="48" mass="5169">MLGGTKIRTCGDADTVADTSPPDYCGFYQTELRPTSTELSLKGVRSQT</sequence>
<comment type="caution">
    <text evidence="1">The sequence shown here is derived from an EMBL/GenBank/DDBJ whole genome shotgun (WGS) entry which is preliminary data.</text>
</comment>
<accession>A0A4Y2U620</accession>
<dbReference type="EMBL" id="BGPR01033257">
    <property type="protein sequence ID" value="GBO07126.1"/>
    <property type="molecule type" value="Genomic_DNA"/>
</dbReference>
<evidence type="ECO:0000313" key="2">
    <source>
        <dbReference type="Proteomes" id="UP000499080"/>
    </source>
</evidence>
<evidence type="ECO:0000313" key="1">
    <source>
        <dbReference type="EMBL" id="GBO07126.1"/>
    </source>
</evidence>
<proteinExistence type="predicted"/>
<gene>
    <name evidence="1" type="ORF">AVEN_3724_1</name>
</gene>
<dbReference type="AlphaFoldDB" id="A0A4Y2U620"/>
<organism evidence="1 2">
    <name type="scientific">Araneus ventricosus</name>
    <name type="common">Orbweaver spider</name>
    <name type="synonym">Epeira ventricosa</name>
    <dbReference type="NCBI Taxonomy" id="182803"/>
    <lineage>
        <taxon>Eukaryota</taxon>
        <taxon>Metazoa</taxon>
        <taxon>Ecdysozoa</taxon>
        <taxon>Arthropoda</taxon>
        <taxon>Chelicerata</taxon>
        <taxon>Arachnida</taxon>
        <taxon>Araneae</taxon>
        <taxon>Araneomorphae</taxon>
        <taxon>Entelegynae</taxon>
        <taxon>Araneoidea</taxon>
        <taxon>Araneidae</taxon>
        <taxon>Araneus</taxon>
    </lineage>
</organism>
<keyword evidence="2" id="KW-1185">Reference proteome</keyword>
<name>A0A4Y2U620_ARAVE</name>